<keyword evidence="4" id="KW-0378">Hydrolase</keyword>
<evidence type="ECO:0000256" key="8">
    <source>
        <dbReference type="ARBA" id="ARBA00023326"/>
    </source>
</evidence>
<keyword evidence="10" id="KW-1133">Transmembrane helix</keyword>
<comment type="caution">
    <text evidence="12">The sequence shown here is derived from an EMBL/GenBank/DDBJ whole genome shotgun (WGS) entry which is preliminary data.</text>
</comment>
<evidence type="ECO:0000256" key="10">
    <source>
        <dbReference type="SAM" id="Phobius"/>
    </source>
</evidence>
<dbReference type="PANTHER" id="PTHR22298">
    <property type="entry name" value="ENDO-1,4-BETA-GLUCANASE"/>
    <property type="match status" value="1"/>
</dbReference>
<evidence type="ECO:0000313" key="12">
    <source>
        <dbReference type="EMBL" id="KAJ8320812.1"/>
    </source>
</evidence>
<sequence>MFYEAQRSGSLPTSNRIQYRGDSALSDGSDNGVDLTGGWYDAGDGVKFNFPMAASTTVLAVGFIFFENAYERANQKELMYDSIKWPLDYFLKCWKPDSSNPRYYAQK</sequence>
<evidence type="ECO:0000256" key="9">
    <source>
        <dbReference type="SAM" id="MobiDB-lite"/>
    </source>
</evidence>
<feature type="transmembrane region" description="Helical" evidence="10">
    <location>
        <begin position="48"/>
        <end position="66"/>
    </location>
</feature>
<dbReference type="SUPFAM" id="SSF48208">
    <property type="entry name" value="Six-hairpin glycosidases"/>
    <property type="match status" value="1"/>
</dbReference>
<dbReference type="Gene3D" id="1.50.10.10">
    <property type="match status" value="1"/>
</dbReference>
<proteinExistence type="inferred from homology"/>
<evidence type="ECO:0000256" key="2">
    <source>
        <dbReference type="ARBA" id="ARBA00007072"/>
    </source>
</evidence>
<reference evidence="12 13" key="1">
    <citation type="submission" date="2022-12" db="EMBL/GenBank/DDBJ databases">
        <title>Chromosome-level genome of Tegillarca granosa.</title>
        <authorList>
            <person name="Kim J."/>
        </authorList>
    </citation>
    <scope>NUCLEOTIDE SEQUENCE [LARGE SCALE GENOMIC DNA]</scope>
    <source>
        <strain evidence="12">Teg-2019</strain>
        <tissue evidence="12">Adductor muscle</tissue>
    </source>
</reference>
<keyword evidence="13" id="KW-1185">Reference proteome</keyword>
<feature type="compositionally biased region" description="Polar residues" evidence="9">
    <location>
        <begin position="7"/>
        <end position="17"/>
    </location>
</feature>
<dbReference type="Proteomes" id="UP001217089">
    <property type="component" value="Unassembled WGS sequence"/>
</dbReference>
<gene>
    <name evidence="12" type="ORF">KUTeg_002399</name>
</gene>
<evidence type="ECO:0000256" key="6">
    <source>
        <dbReference type="ARBA" id="ARBA00023277"/>
    </source>
</evidence>
<evidence type="ECO:0000256" key="3">
    <source>
        <dbReference type="ARBA" id="ARBA00012601"/>
    </source>
</evidence>
<keyword evidence="10" id="KW-0472">Membrane</keyword>
<keyword evidence="7" id="KW-0326">Glycosidase</keyword>
<organism evidence="12 13">
    <name type="scientific">Tegillarca granosa</name>
    <name type="common">Malaysian cockle</name>
    <name type="synonym">Anadara granosa</name>
    <dbReference type="NCBI Taxonomy" id="220873"/>
    <lineage>
        <taxon>Eukaryota</taxon>
        <taxon>Metazoa</taxon>
        <taxon>Spiralia</taxon>
        <taxon>Lophotrochozoa</taxon>
        <taxon>Mollusca</taxon>
        <taxon>Bivalvia</taxon>
        <taxon>Autobranchia</taxon>
        <taxon>Pteriomorphia</taxon>
        <taxon>Arcoida</taxon>
        <taxon>Arcoidea</taxon>
        <taxon>Arcidae</taxon>
        <taxon>Tegillarca</taxon>
    </lineage>
</organism>
<dbReference type="EC" id="3.2.1.4" evidence="3"/>
<keyword evidence="5" id="KW-0136">Cellulose degradation</keyword>
<name>A0ABQ9FU73_TEGGR</name>
<dbReference type="InterPro" id="IPR012341">
    <property type="entry name" value="6hp_glycosidase-like_sf"/>
</dbReference>
<dbReference type="EMBL" id="JARBDR010000141">
    <property type="protein sequence ID" value="KAJ8320812.1"/>
    <property type="molecule type" value="Genomic_DNA"/>
</dbReference>
<keyword evidence="8" id="KW-0624">Polysaccharide degradation</keyword>
<protein>
    <recommendedName>
        <fullName evidence="3">cellulase</fullName>
        <ecNumber evidence="3">3.2.1.4</ecNumber>
    </recommendedName>
</protein>
<dbReference type="InterPro" id="IPR008928">
    <property type="entry name" value="6-hairpin_glycosidase_sf"/>
</dbReference>
<comment type="similarity">
    <text evidence="2">Belongs to the glycosyl hydrolase 9 (cellulase E) family.</text>
</comment>
<accession>A0ABQ9FU73</accession>
<evidence type="ECO:0000259" key="11">
    <source>
        <dbReference type="Pfam" id="PF00759"/>
    </source>
</evidence>
<evidence type="ECO:0000256" key="5">
    <source>
        <dbReference type="ARBA" id="ARBA00023001"/>
    </source>
</evidence>
<keyword evidence="6" id="KW-0119">Carbohydrate metabolism</keyword>
<evidence type="ECO:0000256" key="7">
    <source>
        <dbReference type="ARBA" id="ARBA00023295"/>
    </source>
</evidence>
<feature type="domain" description="Glycoside hydrolase family 9" evidence="11">
    <location>
        <begin position="1"/>
        <end position="100"/>
    </location>
</feature>
<evidence type="ECO:0000256" key="4">
    <source>
        <dbReference type="ARBA" id="ARBA00022801"/>
    </source>
</evidence>
<comment type="catalytic activity">
    <reaction evidence="1">
        <text>Endohydrolysis of (1-&gt;4)-beta-D-glucosidic linkages in cellulose, lichenin and cereal beta-D-glucans.</text>
        <dbReference type="EC" id="3.2.1.4"/>
    </reaction>
</comment>
<dbReference type="InterPro" id="IPR001701">
    <property type="entry name" value="Glyco_hydro_9"/>
</dbReference>
<evidence type="ECO:0000313" key="13">
    <source>
        <dbReference type="Proteomes" id="UP001217089"/>
    </source>
</evidence>
<keyword evidence="10" id="KW-0812">Transmembrane</keyword>
<evidence type="ECO:0000256" key="1">
    <source>
        <dbReference type="ARBA" id="ARBA00000966"/>
    </source>
</evidence>
<dbReference type="Pfam" id="PF00759">
    <property type="entry name" value="Glyco_hydro_9"/>
    <property type="match status" value="1"/>
</dbReference>
<feature type="region of interest" description="Disordered" evidence="9">
    <location>
        <begin position="1"/>
        <end position="27"/>
    </location>
</feature>